<evidence type="ECO:0008006" key="4">
    <source>
        <dbReference type="Google" id="ProtNLM"/>
    </source>
</evidence>
<evidence type="ECO:0000313" key="2">
    <source>
        <dbReference type="Proteomes" id="UP000504637"/>
    </source>
</evidence>
<feature type="compositionally biased region" description="Low complexity" evidence="1">
    <location>
        <begin position="52"/>
        <end position="68"/>
    </location>
</feature>
<reference evidence="3" key="3">
    <citation type="submission" date="2025-08" db="UniProtKB">
        <authorList>
            <consortium name="RefSeq"/>
        </authorList>
    </citation>
    <scope>IDENTIFICATION</scope>
    <source>
        <strain evidence="3">CBS 342.82</strain>
    </source>
</reference>
<keyword evidence="2" id="KW-1185">Reference proteome</keyword>
<feature type="compositionally biased region" description="Low complexity" evidence="1">
    <location>
        <begin position="167"/>
        <end position="184"/>
    </location>
</feature>
<reference evidence="3" key="1">
    <citation type="submission" date="2020-01" db="EMBL/GenBank/DDBJ databases">
        <authorList>
            <consortium name="DOE Joint Genome Institute"/>
            <person name="Haridas S."/>
            <person name="Albert R."/>
            <person name="Binder M."/>
            <person name="Bloem J."/>
            <person name="Labutti K."/>
            <person name="Salamov A."/>
            <person name="Andreopoulos B."/>
            <person name="Baker S.E."/>
            <person name="Barry K."/>
            <person name="Bills G."/>
            <person name="Bluhm B.H."/>
            <person name="Cannon C."/>
            <person name="Castanera R."/>
            <person name="Culley D.E."/>
            <person name="Daum C."/>
            <person name="Ezra D."/>
            <person name="Gonzalez J.B."/>
            <person name="Henrissat B."/>
            <person name="Kuo A."/>
            <person name="Liang C."/>
            <person name="Lipzen A."/>
            <person name="Lutzoni F."/>
            <person name="Magnuson J."/>
            <person name="Mondo S."/>
            <person name="Nolan M."/>
            <person name="Ohm R."/>
            <person name="Pangilinan J."/>
            <person name="Park H.-J."/>
            <person name="Ramirez L."/>
            <person name="Alfaro M."/>
            <person name="Sun H."/>
            <person name="Tritt A."/>
            <person name="Yoshinaga Y."/>
            <person name="Zwiers L.-H."/>
            <person name="Turgeon B.G."/>
            <person name="Goodwin S.B."/>
            <person name="Spatafora J.W."/>
            <person name="Crous P.W."/>
            <person name="Grigoriev I.V."/>
        </authorList>
    </citation>
    <scope>NUCLEOTIDE SEQUENCE</scope>
    <source>
        <strain evidence="3">CBS 342.82</strain>
    </source>
</reference>
<dbReference type="InterPro" id="IPR036629">
    <property type="entry name" value="YjbJ_sf"/>
</dbReference>
<organism evidence="3">
    <name type="scientific">Dissoconium aciculare CBS 342.82</name>
    <dbReference type="NCBI Taxonomy" id="1314786"/>
    <lineage>
        <taxon>Eukaryota</taxon>
        <taxon>Fungi</taxon>
        <taxon>Dikarya</taxon>
        <taxon>Ascomycota</taxon>
        <taxon>Pezizomycotina</taxon>
        <taxon>Dothideomycetes</taxon>
        <taxon>Dothideomycetidae</taxon>
        <taxon>Mycosphaerellales</taxon>
        <taxon>Dissoconiaceae</taxon>
        <taxon>Dissoconium</taxon>
    </lineage>
</organism>
<gene>
    <name evidence="3" type="ORF">K489DRAFT_382165</name>
</gene>
<dbReference type="AlphaFoldDB" id="A0A6J3LZD8"/>
<dbReference type="PANTHER" id="PTHR40460">
    <property type="entry name" value="CHROMOSOME 1, WHOLE GENOME SHOTGUN SEQUENCE"/>
    <property type="match status" value="1"/>
</dbReference>
<reference evidence="3" key="2">
    <citation type="submission" date="2020-04" db="EMBL/GenBank/DDBJ databases">
        <authorList>
            <consortium name="NCBI Genome Project"/>
        </authorList>
    </citation>
    <scope>NUCLEOTIDE SEQUENCE</scope>
    <source>
        <strain evidence="3">CBS 342.82</strain>
    </source>
</reference>
<dbReference type="SUPFAM" id="SSF69047">
    <property type="entry name" value="Hypothetical protein YjbJ"/>
    <property type="match status" value="1"/>
</dbReference>
<evidence type="ECO:0000256" key="1">
    <source>
        <dbReference type="SAM" id="MobiDB-lite"/>
    </source>
</evidence>
<dbReference type="GeneID" id="54363108"/>
<proteinExistence type="predicted"/>
<feature type="region of interest" description="Disordered" evidence="1">
    <location>
        <begin position="28"/>
        <end position="117"/>
    </location>
</feature>
<dbReference type="RefSeq" id="XP_033458162.1">
    <property type="nucleotide sequence ID" value="XM_033605308.1"/>
</dbReference>
<name>A0A6J3LZD8_9PEZI</name>
<dbReference type="PANTHER" id="PTHR40460:SF1">
    <property type="entry name" value="CSBD-LIKE DOMAIN-CONTAINING PROTEIN"/>
    <property type="match status" value="1"/>
</dbReference>
<accession>A0A6J3LZD8</accession>
<evidence type="ECO:0000313" key="3">
    <source>
        <dbReference type="RefSeq" id="XP_033458162.1"/>
    </source>
</evidence>
<feature type="compositionally biased region" description="Basic and acidic residues" evidence="1">
    <location>
        <begin position="147"/>
        <end position="159"/>
    </location>
</feature>
<sequence>MTDKNTSTLQSYVDSATGAAQSLLGSLTGSQADKVEGDQKQDVAKAKDDVSHAGASVGGYSVSASGVAENHPDRQAGSWNQTIGAGKEFVGGTLGLQGLKTEGQQQNEQGKAQEAAGQLKDYGTGIQERVAGTVGGAIAGLTGDAAEQERRQAQHDHGKTLQRGAEADITTQADADARQAAQGK</sequence>
<feature type="compositionally biased region" description="Basic and acidic residues" evidence="1">
    <location>
        <begin position="33"/>
        <end position="51"/>
    </location>
</feature>
<feature type="region of interest" description="Disordered" evidence="1">
    <location>
        <begin position="142"/>
        <end position="184"/>
    </location>
</feature>
<protein>
    <recommendedName>
        <fullName evidence="4">CsbD-like domain-containing protein</fullName>
    </recommendedName>
</protein>
<dbReference type="OrthoDB" id="5309565at2759"/>
<dbReference type="Proteomes" id="UP000504637">
    <property type="component" value="Unplaced"/>
</dbReference>